<keyword evidence="3 6" id="KW-1133">Transmembrane helix</keyword>
<keyword evidence="1" id="KW-1003">Cell membrane</keyword>
<dbReference type="EMBL" id="UINC01008022">
    <property type="protein sequence ID" value="SVA36131.1"/>
    <property type="molecule type" value="Genomic_DNA"/>
</dbReference>
<accession>A0A381V7Z5</accession>
<evidence type="ECO:0000256" key="1">
    <source>
        <dbReference type="ARBA" id="ARBA00022475"/>
    </source>
</evidence>
<evidence type="ECO:0000256" key="6">
    <source>
        <dbReference type="SAM" id="Phobius"/>
    </source>
</evidence>
<gene>
    <name evidence="8" type="ORF">METZ01_LOCUS88985</name>
</gene>
<proteinExistence type="predicted"/>
<dbReference type="GO" id="GO:0005886">
    <property type="term" value="C:plasma membrane"/>
    <property type="evidence" value="ECO:0007669"/>
    <property type="project" value="InterPro"/>
</dbReference>
<keyword evidence="5" id="KW-0175">Coiled coil</keyword>
<evidence type="ECO:0000256" key="4">
    <source>
        <dbReference type="ARBA" id="ARBA00023136"/>
    </source>
</evidence>
<dbReference type="Pfam" id="PF06305">
    <property type="entry name" value="LapA_dom"/>
    <property type="match status" value="1"/>
</dbReference>
<sequence length="114" mass="12670">MKLIKIFGSIVLVLGLVYFLTENDSRVEVDLIFTEYRDDPATDEDERASVSMIMLGALTAGIFIGYLAAVFSVLSAKADIRSLQAKNRRLTEELNDLRNVAIDEGIYDTEGGDY</sequence>
<evidence type="ECO:0000256" key="2">
    <source>
        <dbReference type="ARBA" id="ARBA00022692"/>
    </source>
</evidence>
<protein>
    <recommendedName>
        <fullName evidence="7">Lipopolysaccharide assembly protein A domain-containing protein</fullName>
    </recommendedName>
</protein>
<feature type="domain" description="Lipopolysaccharide assembly protein A" evidence="7">
    <location>
        <begin position="47"/>
        <end position="95"/>
    </location>
</feature>
<feature type="coiled-coil region" evidence="5">
    <location>
        <begin position="73"/>
        <end position="100"/>
    </location>
</feature>
<feature type="transmembrane region" description="Helical" evidence="6">
    <location>
        <begin position="50"/>
        <end position="74"/>
    </location>
</feature>
<dbReference type="AlphaFoldDB" id="A0A381V7Z5"/>
<evidence type="ECO:0000259" key="7">
    <source>
        <dbReference type="Pfam" id="PF06305"/>
    </source>
</evidence>
<evidence type="ECO:0000313" key="8">
    <source>
        <dbReference type="EMBL" id="SVA36131.1"/>
    </source>
</evidence>
<evidence type="ECO:0000256" key="3">
    <source>
        <dbReference type="ARBA" id="ARBA00022989"/>
    </source>
</evidence>
<name>A0A381V7Z5_9ZZZZ</name>
<dbReference type="InterPro" id="IPR010445">
    <property type="entry name" value="LapA_dom"/>
</dbReference>
<organism evidence="8">
    <name type="scientific">marine metagenome</name>
    <dbReference type="NCBI Taxonomy" id="408172"/>
    <lineage>
        <taxon>unclassified sequences</taxon>
        <taxon>metagenomes</taxon>
        <taxon>ecological metagenomes</taxon>
    </lineage>
</organism>
<keyword evidence="2 6" id="KW-0812">Transmembrane</keyword>
<reference evidence="8" key="1">
    <citation type="submission" date="2018-05" db="EMBL/GenBank/DDBJ databases">
        <authorList>
            <person name="Lanie J.A."/>
            <person name="Ng W.-L."/>
            <person name="Kazmierczak K.M."/>
            <person name="Andrzejewski T.M."/>
            <person name="Davidsen T.M."/>
            <person name="Wayne K.J."/>
            <person name="Tettelin H."/>
            <person name="Glass J.I."/>
            <person name="Rusch D."/>
            <person name="Podicherti R."/>
            <person name="Tsui H.-C.T."/>
            <person name="Winkler M.E."/>
        </authorList>
    </citation>
    <scope>NUCLEOTIDE SEQUENCE</scope>
</reference>
<evidence type="ECO:0000256" key="5">
    <source>
        <dbReference type="SAM" id="Coils"/>
    </source>
</evidence>
<keyword evidence="4 6" id="KW-0472">Membrane</keyword>